<dbReference type="GO" id="GO:0016791">
    <property type="term" value="F:phosphatase activity"/>
    <property type="evidence" value="ECO:0007669"/>
    <property type="project" value="TreeGrafter"/>
</dbReference>
<dbReference type="Proteomes" id="UP000294257">
    <property type="component" value="Unassembled WGS sequence"/>
</dbReference>
<gene>
    <name evidence="1" type="ORF">EV193_117100</name>
</gene>
<evidence type="ECO:0000313" key="1">
    <source>
        <dbReference type="EMBL" id="RZS30402.1"/>
    </source>
</evidence>
<dbReference type="InterPro" id="IPR029033">
    <property type="entry name" value="His_PPase_superfam"/>
</dbReference>
<dbReference type="SMART" id="SM00855">
    <property type="entry name" value="PGAM"/>
    <property type="match status" value="1"/>
</dbReference>
<keyword evidence="2" id="KW-1185">Reference proteome</keyword>
<proteinExistence type="predicted"/>
<dbReference type="EMBL" id="SGWQ01000017">
    <property type="protein sequence ID" value="RZS30402.1"/>
    <property type="molecule type" value="Genomic_DNA"/>
</dbReference>
<accession>A0A4V2ERC8</accession>
<protein>
    <submittedName>
        <fullName evidence="1">Broad specificity phosphatase PhoE</fullName>
    </submittedName>
</protein>
<dbReference type="Pfam" id="PF00300">
    <property type="entry name" value="His_Phos_1"/>
    <property type="match status" value="1"/>
</dbReference>
<dbReference type="InterPro" id="IPR050275">
    <property type="entry name" value="PGM_Phosphatase"/>
</dbReference>
<dbReference type="PANTHER" id="PTHR48100">
    <property type="entry name" value="BROAD-SPECIFICITY PHOSPHATASE YOR283W-RELATED"/>
    <property type="match status" value="1"/>
</dbReference>
<dbReference type="GO" id="GO:0005737">
    <property type="term" value="C:cytoplasm"/>
    <property type="evidence" value="ECO:0007669"/>
    <property type="project" value="TreeGrafter"/>
</dbReference>
<reference evidence="1 2" key="1">
    <citation type="submission" date="2019-02" db="EMBL/GenBank/DDBJ databases">
        <title>Genomic Encyclopedia of Type Strains, Phase IV (KMG-IV): sequencing the most valuable type-strain genomes for metagenomic binning, comparative biology and taxonomic classification.</title>
        <authorList>
            <person name="Goeker M."/>
        </authorList>
    </citation>
    <scope>NUCLEOTIDE SEQUENCE [LARGE SCALE GENOMIC DNA]</scope>
    <source>
        <strain evidence="1 2">DSM 101727</strain>
    </source>
</reference>
<dbReference type="AlphaFoldDB" id="A0A4V2ERC8"/>
<dbReference type="SUPFAM" id="SSF53254">
    <property type="entry name" value="Phosphoglycerate mutase-like"/>
    <property type="match status" value="1"/>
</dbReference>
<sequence>MPTVYLVRHGQASFGAADYDVLSPAGELQSKIVGEELRRRGVRPDVVRSGTLRRQIDTAAAGLAAAGIDVECGTDARWNEYDHLALARHKAALLSSEPLTPQGFQRMLDDALVDWASGALADADESWEGFRSRVDGALDELLGSLGKGGIGLVFTSGGVISAICARLLDAPIAGYVAMNRVSINAGITRLAHGRSGTSLLSFNEHAHFVGDHRDLLTYR</sequence>
<evidence type="ECO:0000313" key="2">
    <source>
        <dbReference type="Proteomes" id="UP000294257"/>
    </source>
</evidence>
<dbReference type="InterPro" id="IPR013078">
    <property type="entry name" value="His_Pase_superF_clade-1"/>
</dbReference>
<name>A0A4V2ERC8_9PSEU</name>
<comment type="caution">
    <text evidence="1">The sequence shown here is derived from an EMBL/GenBank/DDBJ whole genome shotgun (WGS) entry which is preliminary data.</text>
</comment>
<dbReference type="PANTHER" id="PTHR48100:SF1">
    <property type="entry name" value="HISTIDINE PHOSPHATASE FAMILY PROTEIN-RELATED"/>
    <property type="match status" value="1"/>
</dbReference>
<dbReference type="RefSeq" id="WP_130348624.1">
    <property type="nucleotide sequence ID" value="NZ_SGWQ01000017.1"/>
</dbReference>
<dbReference type="OrthoDB" id="280692at2"/>
<organism evidence="1 2">
    <name type="scientific">Herbihabitans rhizosphaerae</name>
    <dbReference type="NCBI Taxonomy" id="1872711"/>
    <lineage>
        <taxon>Bacteria</taxon>
        <taxon>Bacillati</taxon>
        <taxon>Actinomycetota</taxon>
        <taxon>Actinomycetes</taxon>
        <taxon>Pseudonocardiales</taxon>
        <taxon>Pseudonocardiaceae</taxon>
        <taxon>Herbihabitans</taxon>
    </lineage>
</organism>
<dbReference type="CDD" id="cd07067">
    <property type="entry name" value="HP_PGM_like"/>
    <property type="match status" value="1"/>
</dbReference>
<dbReference type="Gene3D" id="3.40.50.1240">
    <property type="entry name" value="Phosphoglycerate mutase-like"/>
    <property type="match status" value="1"/>
</dbReference>